<evidence type="ECO:0000313" key="6">
    <source>
        <dbReference type="EMBL" id="KAJ8040113.1"/>
    </source>
</evidence>
<dbReference type="Gene3D" id="2.10.90.10">
    <property type="entry name" value="Cystine-knot cytokines"/>
    <property type="match status" value="1"/>
</dbReference>
<dbReference type="PANTHER" id="PTHR11848:SF302">
    <property type="entry name" value="TGF-BETA FAMILY PROFILE DOMAIN-CONTAINING PROTEIN"/>
    <property type="match status" value="1"/>
</dbReference>
<dbReference type="InterPro" id="IPR029034">
    <property type="entry name" value="Cystine-knot_cytokine"/>
</dbReference>
<keyword evidence="4" id="KW-0339">Growth factor</keyword>
<protein>
    <submittedName>
        <fullName evidence="6">Growth/differentiation factor 8</fullName>
    </submittedName>
</protein>
<proteinExistence type="inferred from homology"/>
<reference evidence="6" key="1">
    <citation type="submission" date="2021-10" db="EMBL/GenBank/DDBJ databases">
        <title>Tropical sea cucumber genome reveals ecological adaptation and Cuvierian tubules defense mechanism.</title>
        <authorList>
            <person name="Chen T."/>
        </authorList>
    </citation>
    <scope>NUCLEOTIDE SEQUENCE</scope>
    <source>
        <strain evidence="6">Nanhai2018</strain>
        <tissue evidence="6">Muscle</tissue>
    </source>
</reference>
<dbReference type="OrthoDB" id="5948587at2759"/>
<keyword evidence="7" id="KW-1185">Reference proteome</keyword>
<sequence length="269" mass="30463">MKCLSRKKKKIKCRHQSFSLGGKVSEGCAETPQSACYRFQKEGKTECDIKSEKLWIFVKNSNSSGNDLLVFENHTNGSVQPIAKLNGTVSGWVPIELHPLHWTGQLEDKSRTFAFSYDHSSADVINQLVGIFKHHTPLIEFTMDECSTHDRETRSVRRQRCGRTRDPQCCLQEFTVNFTAIGWNWILLPRTVSANYCQGTCNLHILSQLEKNHRAMMYHSSGFYGNPNMLPCCVAVEKSSLHVIVYNPRDNTAVPRRVPGLSASGCECY</sequence>
<evidence type="ECO:0000259" key="5">
    <source>
        <dbReference type="PROSITE" id="PS51362"/>
    </source>
</evidence>
<dbReference type="InterPro" id="IPR001839">
    <property type="entry name" value="TGF-b_C"/>
</dbReference>
<evidence type="ECO:0000313" key="7">
    <source>
        <dbReference type="Proteomes" id="UP001152320"/>
    </source>
</evidence>
<dbReference type="GO" id="GO:0008083">
    <property type="term" value="F:growth factor activity"/>
    <property type="evidence" value="ECO:0007669"/>
    <property type="project" value="UniProtKB-KW"/>
</dbReference>
<dbReference type="InterPro" id="IPR015615">
    <property type="entry name" value="TGF-beta-rel"/>
</dbReference>
<dbReference type="Pfam" id="PF00019">
    <property type="entry name" value="TGF_beta"/>
    <property type="match status" value="1"/>
</dbReference>
<evidence type="ECO:0000256" key="4">
    <source>
        <dbReference type="RuleBase" id="RU000354"/>
    </source>
</evidence>
<organism evidence="6 7">
    <name type="scientific">Holothuria leucospilota</name>
    <name type="common">Black long sea cucumber</name>
    <name type="synonym">Mertensiothuria leucospilota</name>
    <dbReference type="NCBI Taxonomy" id="206669"/>
    <lineage>
        <taxon>Eukaryota</taxon>
        <taxon>Metazoa</taxon>
        <taxon>Echinodermata</taxon>
        <taxon>Eleutherozoa</taxon>
        <taxon>Echinozoa</taxon>
        <taxon>Holothuroidea</taxon>
        <taxon>Aspidochirotacea</taxon>
        <taxon>Aspidochirotida</taxon>
        <taxon>Holothuriidae</taxon>
        <taxon>Holothuria</taxon>
    </lineage>
</organism>
<dbReference type="GO" id="GO:0005125">
    <property type="term" value="F:cytokine activity"/>
    <property type="evidence" value="ECO:0007669"/>
    <property type="project" value="TreeGrafter"/>
</dbReference>
<dbReference type="EMBL" id="JAIZAY010000006">
    <property type="protein sequence ID" value="KAJ8040113.1"/>
    <property type="molecule type" value="Genomic_DNA"/>
</dbReference>
<comment type="caution">
    <text evidence="6">The sequence shown here is derived from an EMBL/GenBank/DDBJ whole genome shotgun (WGS) entry which is preliminary data.</text>
</comment>
<comment type="similarity">
    <text evidence="2 4">Belongs to the TGF-beta family.</text>
</comment>
<evidence type="ECO:0000256" key="1">
    <source>
        <dbReference type="ARBA" id="ARBA00004613"/>
    </source>
</evidence>
<evidence type="ECO:0000256" key="2">
    <source>
        <dbReference type="ARBA" id="ARBA00006656"/>
    </source>
</evidence>
<feature type="domain" description="TGF-beta family profile" evidence="5">
    <location>
        <begin position="151"/>
        <end position="269"/>
    </location>
</feature>
<dbReference type="SMART" id="SM00204">
    <property type="entry name" value="TGFB"/>
    <property type="match status" value="1"/>
</dbReference>
<dbReference type="AlphaFoldDB" id="A0A9Q1C6B1"/>
<dbReference type="PROSITE" id="PS51362">
    <property type="entry name" value="TGF_BETA_2"/>
    <property type="match status" value="1"/>
</dbReference>
<evidence type="ECO:0000256" key="3">
    <source>
        <dbReference type="ARBA" id="ARBA00022525"/>
    </source>
</evidence>
<dbReference type="Proteomes" id="UP001152320">
    <property type="component" value="Chromosome 6"/>
</dbReference>
<keyword evidence="3" id="KW-0964">Secreted</keyword>
<dbReference type="PANTHER" id="PTHR11848">
    <property type="entry name" value="TGF-BETA FAMILY"/>
    <property type="match status" value="1"/>
</dbReference>
<dbReference type="SUPFAM" id="SSF57501">
    <property type="entry name" value="Cystine-knot cytokines"/>
    <property type="match status" value="1"/>
</dbReference>
<name>A0A9Q1C6B1_HOLLE</name>
<comment type="subcellular location">
    <subcellularLocation>
        <location evidence="1">Secreted</location>
    </subcellularLocation>
</comment>
<dbReference type="GO" id="GO:0005615">
    <property type="term" value="C:extracellular space"/>
    <property type="evidence" value="ECO:0007669"/>
    <property type="project" value="TreeGrafter"/>
</dbReference>
<accession>A0A9Q1C6B1</accession>
<gene>
    <name evidence="6" type="ORF">HOLleu_14318</name>
</gene>